<evidence type="ECO:0000256" key="15">
    <source>
        <dbReference type="ARBA" id="ARBA00050101"/>
    </source>
</evidence>
<dbReference type="InterPro" id="IPR050382">
    <property type="entry name" value="MFS_Na/Anion_cotransporter"/>
</dbReference>
<dbReference type="AlphaFoldDB" id="A0AAN9YZR5"/>
<evidence type="ECO:0000256" key="21">
    <source>
        <dbReference type="ARBA" id="ARBA00056891"/>
    </source>
</evidence>
<evidence type="ECO:0000259" key="27">
    <source>
        <dbReference type="PROSITE" id="PS50850"/>
    </source>
</evidence>
<keyword evidence="14" id="KW-0968">Cytoplasmic vesicle</keyword>
<keyword evidence="5" id="KW-0813">Transport</keyword>
<dbReference type="GO" id="GO:0015293">
    <property type="term" value="F:symporter activity"/>
    <property type="evidence" value="ECO:0007669"/>
    <property type="project" value="UniProtKB-KW"/>
</dbReference>
<dbReference type="GO" id="GO:0005765">
    <property type="term" value="C:lysosomal membrane"/>
    <property type="evidence" value="ECO:0007669"/>
    <property type="project" value="UniProtKB-SubCell"/>
</dbReference>
<dbReference type="CDD" id="cd17318">
    <property type="entry name" value="MFS_SLC17"/>
    <property type="match status" value="1"/>
</dbReference>
<comment type="subcellular location">
    <subcellularLocation>
        <location evidence="2">Basolateral cell membrane</location>
        <topology evidence="2">Multi-pass membrane protein</topology>
    </subcellularLocation>
    <subcellularLocation>
        <location evidence="3">Cytoplasmic vesicle</location>
        <location evidence="3">Secretory vesicle membrane</location>
        <topology evidence="3">Multi-pass membrane protein</topology>
    </subcellularLocation>
    <subcellularLocation>
        <location evidence="1">Cytoplasmic vesicle</location>
        <location evidence="1">Secretory vesicle</location>
        <location evidence="1">Synaptic vesicle membrane</location>
    </subcellularLocation>
    <subcellularLocation>
        <location evidence="4">Lysosome membrane</location>
    </subcellularLocation>
</comment>
<organism evidence="28 29">
    <name type="scientific">Gryllus longicercus</name>
    <dbReference type="NCBI Taxonomy" id="2509291"/>
    <lineage>
        <taxon>Eukaryota</taxon>
        <taxon>Metazoa</taxon>
        <taxon>Ecdysozoa</taxon>
        <taxon>Arthropoda</taxon>
        <taxon>Hexapoda</taxon>
        <taxon>Insecta</taxon>
        <taxon>Pterygota</taxon>
        <taxon>Neoptera</taxon>
        <taxon>Polyneoptera</taxon>
        <taxon>Orthoptera</taxon>
        <taxon>Ensifera</taxon>
        <taxon>Gryllidea</taxon>
        <taxon>Grylloidea</taxon>
        <taxon>Gryllidae</taxon>
        <taxon>Gryllinae</taxon>
        <taxon>Gryllus</taxon>
    </lineage>
</organism>
<dbReference type="InterPro" id="IPR020846">
    <property type="entry name" value="MFS_dom"/>
</dbReference>
<dbReference type="PROSITE" id="PS50850">
    <property type="entry name" value="MFS"/>
    <property type="match status" value="1"/>
</dbReference>
<evidence type="ECO:0000256" key="11">
    <source>
        <dbReference type="ARBA" id="ARBA00023136"/>
    </source>
</evidence>
<dbReference type="GO" id="GO:0006820">
    <property type="term" value="P:monoatomic anion transport"/>
    <property type="evidence" value="ECO:0007669"/>
    <property type="project" value="TreeGrafter"/>
</dbReference>
<evidence type="ECO:0000256" key="25">
    <source>
        <dbReference type="ARBA" id="ARBA00081925"/>
    </source>
</evidence>
<reference evidence="28 29" key="1">
    <citation type="submission" date="2024-03" db="EMBL/GenBank/DDBJ databases">
        <title>The genome assembly and annotation of the cricket Gryllus longicercus Weissman &amp; Gray.</title>
        <authorList>
            <person name="Szrajer S."/>
            <person name="Gray D."/>
            <person name="Ylla G."/>
        </authorList>
    </citation>
    <scope>NUCLEOTIDE SEQUENCE [LARGE SCALE GENOMIC DNA]</scope>
    <source>
        <strain evidence="28">DAG 2021-001</strain>
        <tissue evidence="28">Whole body minus gut</tissue>
    </source>
</reference>
<feature type="transmembrane region" description="Helical" evidence="26">
    <location>
        <begin position="169"/>
        <end position="193"/>
    </location>
</feature>
<feature type="transmembrane region" description="Helical" evidence="26">
    <location>
        <begin position="338"/>
        <end position="356"/>
    </location>
</feature>
<accession>A0AAN9YZR5</accession>
<dbReference type="FunFam" id="1.20.1250.20:FF:000003">
    <property type="entry name" value="Solute carrier family 17 member 3"/>
    <property type="match status" value="1"/>
</dbReference>
<feature type="transmembrane region" description="Helical" evidence="26">
    <location>
        <begin position="430"/>
        <end position="448"/>
    </location>
</feature>
<comment type="function">
    <text evidence="21">Receptor for CM101, a polysaccharide produced by group B Streptococcus with antipathoangiogenic properties.</text>
</comment>
<proteinExistence type="predicted"/>
<keyword evidence="8" id="KW-0769">Symport</keyword>
<gene>
    <name evidence="28" type="ORF">R5R35_005921</name>
</gene>
<comment type="catalytic activity">
    <reaction evidence="17">
        <text>N-acetylneuraminate(in) + H(+)(in) = N-acetylneuraminate(out) + H(+)(out)</text>
        <dbReference type="Rhea" id="RHEA:28987"/>
        <dbReference type="ChEBI" id="CHEBI:15378"/>
        <dbReference type="ChEBI" id="CHEBI:35418"/>
    </reaction>
    <physiologicalReaction direction="right-to-left" evidence="17">
        <dbReference type="Rhea" id="RHEA:28989"/>
    </physiologicalReaction>
</comment>
<keyword evidence="11 26" id="KW-0472">Membrane</keyword>
<evidence type="ECO:0000256" key="16">
    <source>
        <dbReference type="ARBA" id="ARBA00050554"/>
    </source>
</evidence>
<evidence type="ECO:0000256" key="3">
    <source>
        <dbReference type="ARBA" id="ARBA00004638"/>
    </source>
</evidence>
<evidence type="ECO:0000256" key="20">
    <source>
        <dbReference type="ARBA" id="ARBA00051612"/>
    </source>
</evidence>
<sequence>MGEQQATSSGADGGGPTWRWWRRRRYVVVLLAFLGFFNVYALRVNLSVAIVAMTANRTVVSENGTLEYEQEFAWDSKMQGLLLSAFFWGYLVTQIPGGWLAARVGGNRLFGFGLAATALLTLLTPPLARAGAYWLLALRVAEGLFEGVTFPCMHAVWARWAPPLERSRMTAIAFSGSYVGTVVAMPVCGLLANTVGWPSIFYVFGALCLAWFAVWWAVVAESPEKDPRIQPDELKYLQEVLGPDHSHKKISHPWKKFLTSMPVWAIVVAHFCENWGFYTLLTQLPSFMKDTLHFDLKQAGFMSGLPYLAMAIVLQIAGQLADVLRERRILTTTQVRRLFNCGAFLGQTVFMLLATALPSPAAVVACLTAAVGCGAFALAGYGVNHLDIAPQHASVLMGLSNTVATLPGIISPTVTGFLVQHHSAEEWKSVFYISSGIYLVGVIVYGLFASGEVQSWAEPQPQPQLEMRAYDNRAMDER</sequence>
<evidence type="ECO:0000256" key="23">
    <source>
        <dbReference type="ARBA" id="ARBA00080244"/>
    </source>
</evidence>
<evidence type="ECO:0000256" key="19">
    <source>
        <dbReference type="ARBA" id="ARBA00051447"/>
    </source>
</evidence>
<evidence type="ECO:0000256" key="22">
    <source>
        <dbReference type="ARBA" id="ARBA00069713"/>
    </source>
</evidence>
<feature type="transmembrane region" description="Helical" evidence="26">
    <location>
        <begin position="395"/>
        <end position="418"/>
    </location>
</feature>
<evidence type="ECO:0000256" key="18">
    <source>
        <dbReference type="ARBA" id="ARBA00051403"/>
    </source>
</evidence>
<keyword evidence="7 26" id="KW-0812">Transmembrane</keyword>
<evidence type="ECO:0000256" key="17">
    <source>
        <dbReference type="ARBA" id="ARBA00050625"/>
    </source>
</evidence>
<evidence type="ECO:0000256" key="26">
    <source>
        <dbReference type="SAM" id="Phobius"/>
    </source>
</evidence>
<evidence type="ECO:0000256" key="4">
    <source>
        <dbReference type="ARBA" id="ARBA00004656"/>
    </source>
</evidence>
<evidence type="ECO:0000313" key="28">
    <source>
        <dbReference type="EMBL" id="KAK7862498.1"/>
    </source>
</evidence>
<evidence type="ECO:0000256" key="10">
    <source>
        <dbReference type="ARBA" id="ARBA00023018"/>
    </source>
</evidence>
<dbReference type="Proteomes" id="UP001378592">
    <property type="component" value="Unassembled WGS sequence"/>
</dbReference>
<dbReference type="FunFam" id="1.20.1250.20:FF:000067">
    <property type="entry name" value="sialin isoform X2"/>
    <property type="match status" value="1"/>
</dbReference>
<evidence type="ECO:0000256" key="2">
    <source>
        <dbReference type="ARBA" id="ARBA00004554"/>
    </source>
</evidence>
<dbReference type="Pfam" id="PF07690">
    <property type="entry name" value="MFS_1"/>
    <property type="match status" value="1"/>
</dbReference>
<evidence type="ECO:0000256" key="8">
    <source>
        <dbReference type="ARBA" id="ARBA00022847"/>
    </source>
</evidence>
<evidence type="ECO:0000256" key="1">
    <source>
        <dbReference type="ARBA" id="ARBA00004432"/>
    </source>
</evidence>
<evidence type="ECO:0000256" key="12">
    <source>
        <dbReference type="ARBA" id="ARBA00023180"/>
    </source>
</evidence>
<comment type="catalytic activity">
    <reaction evidence="15">
        <text>2 nitrate(out) + H(+)(out) = 2 nitrate(in) + H(+)(in)</text>
        <dbReference type="Rhea" id="RHEA:71539"/>
        <dbReference type="ChEBI" id="CHEBI:15378"/>
        <dbReference type="ChEBI" id="CHEBI:17632"/>
    </reaction>
    <physiologicalReaction direction="left-to-right" evidence="15">
        <dbReference type="Rhea" id="RHEA:71540"/>
    </physiologicalReaction>
</comment>
<evidence type="ECO:0000256" key="6">
    <source>
        <dbReference type="ARBA" id="ARBA00022475"/>
    </source>
</evidence>
<evidence type="ECO:0000256" key="7">
    <source>
        <dbReference type="ARBA" id="ARBA00022692"/>
    </source>
</evidence>
<comment type="caution">
    <text evidence="28">The sequence shown here is derived from an EMBL/GenBank/DDBJ whole genome shotgun (WGS) entry which is preliminary data.</text>
</comment>
<feature type="transmembrane region" description="Helical" evidence="26">
    <location>
        <begin position="257"/>
        <end position="278"/>
    </location>
</feature>
<dbReference type="InterPro" id="IPR011701">
    <property type="entry name" value="MFS"/>
</dbReference>
<comment type="catalytic activity">
    <reaction evidence="19">
        <text>L-glutamate(out) = L-glutamate(in)</text>
        <dbReference type="Rhea" id="RHEA:66336"/>
        <dbReference type="ChEBI" id="CHEBI:29985"/>
    </reaction>
    <physiologicalReaction direction="left-to-right" evidence="19">
        <dbReference type="Rhea" id="RHEA:66337"/>
    </physiologicalReaction>
</comment>
<feature type="domain" description="Major facilitator superfamily (MFS) profile" evidence="27">
    <location>
        <begin position="27"/>
        <end position="453"/>
    </location>
</feature>
<dbReference type="GO" id="GO:0046942">
    <property type="term" value="P:carboxylic acid transport"/>
    <property type="evidence" value="ECO:0007669"/>
    <property type="project" value="UniProtKB-ARBA"/>
</dbReference>
<evidence type="ECO:0000313" key="29">
    <source>
        <dbReference type="Proteomes" id="UP001378592"/>
    </source>
</evidence>
<evidence type="ECO:0000256" key="9">
    <source>
        <dbReference type="ARBA" id="ARBA00022989"/>
    </source>
</evidence>
<evidence type="ECO:0000256" key="24">
    <source>
        <dbReference type="ARBA" id="ARBA00081195"/>
    </source>
</evidence>
<dbReference type="EMBL" id="JAZDUA010000273">
    <property type="protein sequence ID" value="KAK7862498.1"/>
    <property type="molecule type" value="Genomic_DNA"/>
</dbReference>
<dbReference type="PANTHER" id="PTHR11662">
    <property type="entry name" value="SOLUTE CARRIER FAMILY 17"/>
    <property type="match status" value="1"/>
</dbReference>
<feature type="transmembrane region" description="Helical" evidence="26">
    <location>
        <begin position="298"/>
        <end position="317"/>
    </location>
</feature>
<dbReference type="SUPFAM" id="SSF103473">
    <property type="entry name" value="MFS general substrate transporter"/>
    <property type="match status" value="1"/>
</dbReference>
<dbReference type="GO" id="GO:0016323">
    <property type="term" value="C:basolateral plasma membrane"/>
    <property type="evidence" value="ECO:0007669"/>
    <property type="project" value="UniProtKB-SubCell"/>
</dbReference>
<feature type="transmembrane region" description="Helical" evidence="26">
    <location>
        <begin position="109"/>
        <end position="128"/>
    </location>
</feature>
<comment type="catalytic activity">
    <reaction evidence="18">
        <text>N-acetyl-L-aspartyl-L-glutamate(out) = N-acetyl-L-aspartyl-L-glutamate(in)</text>
        <dbReference type="Rhea" id="RHEA:72599"/>
        <dbReference type="ChEBI" id="CHEBI:76931"/>
    </reaction>
    <physiologicalReaction direction="left-to-right" evidence="18">
        <dbReference type="Rhea" id="RHEA:72600"/>
    </physiologicalReaction>
</comment>
<dbReference type="InterPro" id="IPR036259">
    <property type="entry name" value="MFS_trans_sf"/>
</dbReference>
<feature type="transmembrane region" description="Helical" evidence="26">
    <location>
        <begin position="134"/>
        <end position="157"/>
    </location>
</feature>
<dbReference type="Gene3D" id="1.20.1250.20">
    <property type="entry name" value="MFS general substrate transporter like domains"/>
    <property type="match status" value="2"/>
</dbReference>
<evidence type="ECO:0000256" key="13">
    <source>
        <dbReference type="ARBA" id="ARBA00023228"/>
    </source>
</evidence>
<feature type="transmembrane region" description="Helical" evidence="26">
    <location>
        <begin position="81"/>
        <end position="102"/>
    </location>
</feature>
<feature type="transmembrane region" description="Helical" evidence="26">
    <location>
        <begin position="362"/>
        <end position="383"/>
    </location>
</feature>
<keyword evidence="29" id="KW-1185">Reference proteome</keyword>
<dbReference type="PANTHER" id="PTHR11662:SF455">
    <property type="entry name" value="GH23975P"/>
    <property type="match status" value="1"/>
</dbReference>
<keyword evidence="9 26" id="KW-1133">Transmembrane helix</keyword>
<name>A0AAN9YZR5_9ORTH</name>
<keyword evidence="6" id="KW-1003">Cell membrane</keyword>
<keyword evidence="12" id="KW-0325">Glycoprotein</keyword>
<keyword evidence="13" id="KW-0458">Lysosome</keyword>
<dbReference type="GO" id="GO:0030672">
    <property type="term" value="C:synaptic vesicle membrane"/>
    <property type="evidence" value="ECO:0007669"/>
    <property type="project" value="UniProtKB-SubCell"/>
</dbReference>
<evidence type="ECO:0000256" key="5">
    <source>
        <dbReference type="ARBA" id="ARBA00022448"/>
    </source>
</evidence>
<comment type="catalytic activity">
    <reaction evidence="16">
        <text>L-aspartate(out) = L-aspartate(in)</text>
        <dbReference type="Rhea" id="RHEA:66332"/>
        <dbReference type="ChEBI" id="CHEBI:29991"/>
    </reaction>
    <physiologicalReaction direction="left-to-right" evidence="16">
        <dbReference type="Rhea" id="RHEA:66333"/>
    </physiologicalReaction>
</comment>
<comment type="catalytic activity">
    <reaction evidence="20">
        <text>D-glucuronate(out) + H(+)(out) = D-glucuronate(in) + H(+)(in)</text>
        <dbReference type="Rhea" id="RHEA:72591"/>
        <dbReference type="ChEBI" id="CHEBI:15378"/>
        <dbReference type="ChEBI" id="CHEBI:58720"/>
    </reaction>
    <physiologicalReaction direction="left-to-right" evidence="20">
        <dbReference type="Rhea" id="RHEA:72592"/>
    </physiologicalReaction>
</comment>
<feature type="transmembrane region" description="Helical" evidence="26">
    <location>
        <begin position="199"/>
        <end position="219"/>
    </location>
</feature>
<keyword evidence="10" id="KW-0770">Synapse</keyword>
<protein>
    <recommendedName>
        <fullName evidence="22">Sialin</fullName>
    </recommendedName>
    <alternativeName>
        <fullName evidence="25">H(+)/nitrate cotransporter</fullName>
    </alternativeName>
    <alternativeName>
        <fullName evidence="23">H(+)/sialic acid cotransporter</fullName>
    </alternativeName>
    <alternativeName>
        <fullName evidence="24">Vesicular excitatory amino acid transporter</fullName>
    </alternativeName>
</protein>
<evidence type="ECO:0000256" key="14">
    <source>
        <dbReference type="ARBA" id="ARBA00023329"/>
    </source>
</evidence>
<feature type="transmembrane region" description="Helical" evidence="26">
    <location>
        <begin position="26"/>
        <end position="53"/>
    </location>
</feature>